<dbReference type="RefSeq" id="WP_327794893.1">
    <property type="nucleotide sequence ID" value="NZ_JADQAZ010000003.1"/>
</dbReference>
<gene>
    <name evidence="1" type="ORF">IV417_14875</name>
</gene>
<proteinExistence type="predicted"/>
<name>A0AAP2CUA5_9RHOB</name>
<comment type="caution">
    <text evidence="1">The sequence shown here is derived from an EMBL/GenBank/DDBJ whole genome shotgun (WGS) entry which is preliminary data.</text>
</comment>
<dbReference type="EMBL" id="JADQAZ010000003">
    <property type="protein sequence ID" value="MBT0958671.1"/>
    <property type="molecule type" value="Genomic_DNA"/>
</dbReference>
<dbReference type="Proteomes" id="UP001315686">
    <property type="component" value="Unassembled WGS sequence"/>
</dbReference>
<evidence type="ECO:0000313" key="2">
    <source>
        <dbReference type="Proteomes" id="UP001315686"/>
    </source>
</evidence>
<keyword evidence="2" id="KW-1185">Reference proteome</keyword>
<organism evidence="1 2">
    <name type="scientific">Harenicola maris</name>
    <dbReference type="NCBI Taxonomy" id="2841044"/>
    <lineage>
        <taxon>Bacteria</taxon>
        <taxon>Pseudomonadati</taxon>
        <taxon>Pseudomonadota</taxon>
        <taxon>Alphaproteobacteria</taxon>
        <taxon>Rhodobacterales</taxon>
        <taxon>Paracoccaceae</taxon>
        <taxon>Harenicola</taxon>
    </lineage>
</organism>
<sequence length="194" mass="22193">MPFAALPDLSSIETELVALVSQHCRLPNPNVVKRLGGPVFPTIRDQRKRLTLDHENGLMLDDNVSPRWALFWSHGYAQTHHPKGWTIAHVWAAPKDRDAYSNLANLCLMPEALGSLSDKLGPLGPYLKYHAYSVYGWHLKSEAVPEMPEGYEEIRWTYFEEIDDPLAFIHDRLKKLNNQRVKLLRPLMGLDDAQ</sequence>
<accession>A0AAP2CUA5</accession>
<protein>
    <submittedName>
        <fullName evidence="1">Uncharacterized protein</fullName>
    </submittedName>
</protein>
<reference evidence="1 2" key="1">
    <citation type="journal article" date="2021" name="Arch. Microbiol.">
        <title>Harenicola maris gen. nov., sp. nov. isolated from the Sea of Japan shallow sediments.</title>
        <authorList>
            <person name="Romanenko L.A."/>
            <person name="Kurilenko V.V."/>
            <person name="Chernysheva N.Y."/>
            <person name="Tekutyeva L.A."/>
            <person name="Velansky P.V."/>
            <person name="Svetashev V.I."/>
            <person name="Isaeva M.P."/>
        </authorList>
    </citation>
    <scope>NUCLEOTIDE SEQUENCE [LARGE SCALE GENOMIC DNA]</scope>
    <source>
        <strain evidence="1 2">KMM 3653</strain>
    </source>
</reference>
<evidence type="ECO:0000313" key="1">
    <source>
        <dbReference type="EMBL" id="MBT0958671.1"/>
    </source>
</evidence>
<dbReference type="AlphaFoldDB" id="A0AAP2CUA5"/>